<evidence type="ECO:0000313" key="1">
    <source>
        <dbReference type="EMBL" id="ERZ96490.1"/>
    </source>
</evidence>
<name>U9SZE8_RHIID</name>
<evidence type="ECO:0000313" key="3">
    <source>
        <dbReference type="Proteomes" id="UP000018888"/>
    </source>
</evidence>
<evidence type="ECO:0000313" key="2">
    <source>
        <dbReference type="EMBL" id="POG67967.1"/>
    </source>
</evidence>
<dbReference type="HOGENOM" id="CLU_2694698_0_0_1"/>
<dbReference type="AlphaFoldDB" id="U9SZE8"/>
<gene>
    <name evidence="2" type="ORF">GLOIN_2v1419744</name>
    <name evidence="1" type="ORF">GLOINDRAFT_43996</name>
</gene>
<dbReference type="Proteomes" id="UP000018888">
    <property type="component" value="Unassembled WGS sequence"/>
</dbReference>
<reference evidence="2 3" key="1">
    <citation type="journal article" date="2013" name="Proc. Natl. Acad. Sci. U.S.A.">
        <title>Genome of an arbuscular mycorrhizal fungus provides insight into the oldest plant symbiosis.</title>
        <authorList>
            <person name="Tisserant E."/>
            <person name="Malbreil M."/>
            <person name="Kuo A."/>
            <person name="Kohler A."/>
            <person name="Symeonidi A."/>
            <person name="Balestrini R."/>
            <person name="Charron P."/>
            <person name="Duensing N."/>
            <person name="Frei Dit Frey N."/>
            <person name="Gianinazzi-Pearson V."/>
            <person name="Gilbert L.B."/>
            <person name="Handa Y."/>
            <person name="Herr J.R."/>
            <person name="Hijri M."/>
            <person name="Koul R."/>
            <person name="Kawaguchi M."/>
            <person name="Krajinski F."/>
            <person name="Lammers P.J."/>
            <person name="Masclaux F.G."/>
            <person name="Murat C."/>
            <person name="Morin E."/>
            <person name="Ndikumana S."/>
            <person name="Pagni M."/>
            <person name="Petitpierre D."/>
            <person name="Requena N."/>
            <person name="Rosikiewicz P."/>
            <person name="Riley R."/>
            <person name="Saito K."/>
            <person name="San Clemente H."/>
            <person name="Shapiro H."/>
            <person name="van Tuinen D."/>
            <person name="Becard G."/>
            <person name="Bonfante P."/>
            <person name="Paszkowski U."/>
            <person name="Shachar-Hill Y.Y."/>
            <person name="Tuskan G.A."/>
            <person name="Young P.W."/>
            <person name="Sanders I.R."/>
            <person name="Henrissat B."/>
            <person name="Rensing S.A."/>
            <person name="Grigoriev I.V."/>
            <person name="Corradi N."/>
            <person name="Roux C."/>
            <person name="Martin F."/>
        </authorList>
    </citation>
    <scope>NUCLEOTIDE SEQUENCE [LARGE SCALE GENOMIC DNA]</scope>
    <source>
        <strain evidence="3">DAOM 181602 / DAOM 197198 / MUCL 43194</strain>
        <strain evidence="2">DAOM 197198</strain>
    </source>
</reference>
<feature type="non-terminal residue" evidence="1">
    <location>
        <position position="1"/>
    </location>
</feature>
<sequence>VAPDNMGFAFTHLVQASALCNMIVIKKGKTFERKKSAFQVFAHKAGFPKPIPTAEPFKFELVHEYAFDTGLKRM</sequence>
<dbReference type="EMBL" id="AUPC02000161">
    <property type="protein sequence ID" value="POG67967.1"/>
    <property type="molecule type" value="Genomic_DNA"/>
</dbReference>
<dbReference type="EMBL" id="KI300412">
    <property type="protein sequence ID" value="ERZ96490.1"/>
    <property type="molecule type" value="Genomic_DNA"/>
</dbReference>
<keyword evidence="3" id="KW-1185">Reference proteome</keyword>
<protein>
    <submittedName>
        <fullName evidence="1">Uncharacterized protein</fullName>
    </submittedName>
</protein>
<reference evidence="1" key="2">
    <citation type="submission" date="2013-07" db="EMBL/GenBank/DDBJ databases">
        <title>The genome of an arbuscular mycorrhizal fungus provides insights into the evolution of the oldest plant symbiosis.</title>
        <authorList>
            <consortium name="DOE Joint Genome Institute"/>
            <person name="Tisserant E."/>
            <person name="Malbreil M."/>
            <person name="Kuo A."/>
            <person name="Kohler A."/>
            <person name="Symeonidi A."/>
            <person name="Balestrini R."/>
            <person name="Charron P."/>
            <person name="Duensing N."/>
            <person name="Frei-dit-Frey N."/>
            <person name="Gianinazzi-Pearson V."/>
            <person name="Gilbert B."/>
            <person name="Handa Y."/>
            <person name="Hijri M."/>
            <person name="Kaul R."/>
            <person name="Kawaguchi M."/>
            <person name="Krajinski F."/>
            <person name="Lammers P."/>
            <person name="Lapierre D."/>
            <person name="Masclaux F.G."/>
            <person name="Murat C."/>
            <person name="Morin E."/>
            <person name="Ndikumana S."/>
            <person name="Pagni M."/>
            <person name="Petitpierre D."/>
            <person name="Requena N."/>
            <person name="Rosikiewicz P."/>
            <person name="Riley R."/>
            <person name="Saito K."/>
            <person name="San Clemente H."/>
            <person name="Shapiro H."/>
            <person name="van Tuinen D."/>
            <person name="Becard G."/>
            <person name="Bonfante P."/>
            <person name="Paszkowski U."/>
            <person name="Shachar-Hill Y."/>
            <person name="Young J.P."/>
            <person name="Sanders I.R."/>
            <person name="Henrissat B."/>
            <person name="Rensing S.A."/>
            <person name="Grigoriev I.V."/>
            <person name="Corradi N."/>
            <person name="Roux C."/>
            <person name="Martin F."/>
        </authorList>
    </citation>
    <scope>NUCLEOTIDE SEQUENCE</scope>
    <source>
        <strain evidence="1">DAOM 197198</strain>
    </source>
</reference>
<reference evidence="2 3" key="3">
    <citation type="journal article" date="2018" name="New Phytol.">
        <title>High intraspecific genome diversity in the model arbuscular mycorrhizal symbiont Rhizophagus irregularis.</title>
        <authorList>
            <person name="Chen E.C.H."/>
            <person name="Morin E."/>
            <person name="Beaudet D."/>
            <person name="Noel J."/>
            <person name="Yildirir G."/>
            <person name="Ndikumana S."/>
            <person name="Charron P."/>
            <person name="St-Onge C."/>
            <person name="Giorgi J."/>
            <person name="Kruger M."/>
            <person name="Marton T."/>
            <person name="Ropars J."/>
            <person name="Grigoriev I.V."/>
            <person name="Hainaut M."/>
            <person name="Henrissat B."/>
            <person name="Roux C."/>
            <person name="Martin F."/>
            <person name="Corradi N."/>
        </authorList>
    </citation>
    <scope>NUCLEOTIDE SEQUENCE [LARGE SCALE GENOMIC DNA]</scope>
    <source>
        <strain evidence="3">DAOM 181602 / DAOM 197198 / MUCL 43194</strain>
        <strain evidence="2">DAOM 197198</strain>
    </source>
</reference>
<dbReference type="GO" id="GO:0000166">
    <property type="term" value="F:nucleotide binding"/>
    <property type="evidence" value="ECO:0007669"/>
    <property type="project" value="InterPro"/>
</dbReference>
<organism evidence="1">
    <name type="scientific">Rhizophagus irregularis (strain DAOM 181602 / DAOM 197198 / MUCL 43194)</name>
    <name type="common">Arbuscular mycorrhizal fungus</name>
    <name type="synonym">Glomus intraradices</name>
    <dbReference type="NCBI Taxonomy" id="747089"/>
    <lineage>
        <taxon>Eukaryota</taxon>
        <taxon>Fungi</taxon>
        <taxon>Fungi incertae sedis</taxon>
        <taxon>Mucoromycota</taxon>
        <taxon>Glomeromycotina</taxon>
        <taxon>Glomeromycetes</taxon>
        <taxon>Glomerales</taxon>
        <taxon>Glomeraceae</taxon>
        <taxon>Rhizophagus</taxon>
    </lineage>
</organism>
<dbReference type="Gene3D" id="3.40.1110.10">
    <property type="entry name" value="Calcium-transporting ATPase, cytoplasmic domain N"/>
    <property type="match status" value="1"/>
</dbReference>
<proteinExistence type="predicted"/>
<feature type="non-terminal residue" evidence="1">
    <location>
        <position position="74"/>
    </location>
</feature>
<accession>U9SZE8</accession>
<dbReference type="InterPro" id="IPR023299">
    <property type="entry name" value="ATPase_P-typ_cyto_dom_N"/>
</dbReference>